<evidence type="ECO:0000313" key="1">
    <source>
        <dbReference type="EMBL" id="GFQ96921.1"/>
    </source>
</evidence>
<evidence type="ECO:0000313" key="2">
    <source>
        <dbReference type="Proteomes" id="UP000887116"/>
    </source>
</evidence>
<dbReference type="Proteomes" id="UP000887116">
    <property type="component" value="Unassembled WGS sequence"/>
</dbReference>
<gene>
    <name evidence="1" type="ORF">TNCT_101441</name>
</gene>
<sequence length="129" mass="14423">MSCLGGTNITLPPHMPGKRVAVRPSRMHQNVRSVGSESFKVGECRALAKRTLRYSAAYTAGRVAVRPTCIHQNSRLVDTEVCSEFFHRSVNVVPWRMNITLPTAYTGRTGRGKTSACMRTQGRWIQVLF</sequence>
<name>A0A8X6L657_TRICU</name>
<dbReference type="AlphaFoldDB" id="A0A8X6L657"/>
<comment type="caution">
    <text evidence="1">The sequence shown here is derived from an EMBL/GenBank/DDBJ whole genome shotgun (WGS) entry which is preliminary data.</text>
</comment>
<reference evidence="1" key="1">
    <citation type="submission" date="2020-07" db="EMBL/GenBank/DDBJ databases">
        <title>Multicomponent nature underlies the extraordinary mechanical properties of spider dragline silk.</title>
        <authorList>
            <person name="Kono N."/>
            <person name="Nakamura H."/>
            <person name="Mori M."/>
            <person name="Yoshida Y."/>
            <person name="Ohtoshi R."/>
            <person name="Malay A.D."/>
            <person name="Moran D.A.P."/>
            <person name="Tomita M."/>
            <person name="Numata K."/>
            <person name="Arakawa K."/>
        </authorList>
    </citation>
    <scope>NUCLEOTIDE SEQUENCE</scope>
</reference>
<organism evidence="1 2">
    <name type="scientific">Trichonephila clavata</name>
    <name type="common">Joro spider</name>
    <name type="synonym">Nephila clavata</name>
    <dbReference type="NCBI Taxonomy" id="2740835"/>
    <lineage>
        <taxon>Eukaryota</taxon>
        <taxon>Metazoa</taxon>
        <taxon>Ecdysozoa</taxon>
        <taxon>Arthropoda</taxon>
        <taxon>Chelicerata</taxon>
        <taxon>Arachnida</taxon>
        <taxon>Araneae</taxon>
        <taxon>Araneomorphae</taxon>
        <taxon>Entelegynae</taxon>
        <taxon>Araneoidea</taxon>
        <taxon>Nephilidae</taxon>
        <taxon>Trichonephila</taxon>
    </lineage>
</organism>
<dbReference type="EMBL" id="BMAO01014760">
    <property type="protein sequence ID" value="GFQ96921.1"/>
    <property type="molecule type" value="Genomic_DNA"/>
</dbReference>
<protein>
    <submittedName>
        <fullName evidence="1">Uncharacterized protein</fullName>
    </submittedName>
</protein>
<proteinExistence type="predicted"/>
<accession>A0A8X6L657</accession>
<keyword evidence="2" id="KW-1185">Reference proteome</keyword>